<dbReference type="InterPro" id="IPR002913">
    <property type="entry name" value="START_lipid-bd_dom"/>
</dbReference>
<name>A0A6A2YD35_HIBSY</name>
<evidence type="ECO:0000313" key="3">
    <source>
        <dbReference type="EMBL" id="KAE8673469.1"/>
    </source>
</evidence>
<gene>
    <name evidence="3" type="ORF">F3Y22_tig00111783pilonHSYRG00417</name>
</gene>
<dbReference type="Pfam" id="PF01852">
    <property type="entry name" value="START"/>
    <property type="match status" value="1"/>
</dbReference>
<accession>A0A6A2YD35</accession>
<evidence type="ECO:0000313" key="4">
    <source>
        <dbReference type="Proteomes" id="UP000436088"/>
    </source>
</evidence>
<sequence>MSSVQFWLGFKGTPFAKFPLPTINQNPENPYLFVAMFSPDIFDTSPSLFESELTGRMRIDDDYATKSGTEMDAPSGDDQDPSQRPKRKRYHRHTQHQIQEMEALGMNAMLKAENEKLRAENNRYKEALSNATCPNCGEPAAFGDMSFDEQHLRIENARLKKRITGSAAKYVGKTISIFFPHLPGGAFNFGTQSGFVGEMYGGGVGDLPSSDSWPTEADKPMIVELAVAAMEELMRMAQSGEPLWVPGENSVDALNEEEYLRSFTRGIGPKPLGLRSEASRDSAVIIMNHVNLVEILMDVNQWSSLFCGIVSRAMTLEVLSTGAAGNYNGALQMY</sequence>
<dbReference type="PROSITE" id="PS50848">
    <property type="entry name" value="START"/>
    <property type="match status" value="1"/>
</dbReference>
<feature type="domain" description="START" evidence="2">
    <location>
        <begin position="215"/>
        <end position="334"/>
    </location>
</feature>
<evidence type="ECO:0000259" key="2">
    <source>
        <dbReference type="PROSITE" id="PS50848"/>
    </source>
</evidence>
<dbReference type="AlphaFoldDB" id="A0A6A2YD35"/>
<feature type="region of interest" description="Disordered" evidence="1">
    <location>
        <begin position="59"/>
        <end position="93"/>
    </location>
</feature>
<keyword evidence="3" id="KW-0238">DNA-binding</keyword>
<reference evidence="3" key="1">
    <citation type="submission" date="2019-09" db="EMBL/GenBank/DDBJ databases">
        <title>Draft genome information of white flower Hibiscus syriacus.</title>
        <authorList>
            <person name="Kim Y.-M."/>
        </authorList>
    </citation>
    <scope>NUCLEOTIDE SEQUENCE [LARGE SCALE GENOMIC DNA]</scope>
    <source>
        <strain evidence="3">YM2019G1</strain>
    </source>
</reference>
<comment type="caution">
    <text evidence="3">The sequence shown here is derived from an EMBL/GenBank/DDBJ whole genome shotgun (WGS) entry which is preliminary data.</text>
</comment>
<dbReference type="EMBL" id="VEPZ02001427">
    <property type="protein sequence ID" value="KAE8673469.1"/>
    <property type="molecule type" value="Genomic_DNA"/>
</dbReference>
<keyword evidence="3" id="KW-0371">Homeobox</keyword>
<organism evidence="3 4">
    <name type="scientific">Hibiscus syriacus</name>
    <name type="common">Rose of Sharon</name>
    <dbReference type="NCBI Taxonomy" id="106335"/>
    <lineage>
        <taxon>Eukaryota</taxon>
        <taxon>Viridiplantae</taxon>
        <taxon>Streptophyta</taxon>
        <taxon>Embryophyta</taxon>
        <taxon>Tracheophyta</taxon>
        <taxon>Spermatophyta</taxon>
        <taxon>Magnoliopsida</taxon>
        <taxon>eudicotyledons</taxon>
        <taxon>Gunneridae</taxon>
        <taxon>Pentapetalae</taxon>
        <taxon>rosids</taxon>
        <taxon>malvids</taxon>
        <taxon>Malvales</taxon>
        <taxon>Malvaceae</taxon>
        <taxon>Malvoideae</taxon>
        <taxon>Hibiscus</taxon>
    </lineage>
</organism>
<feature type="compositionally biased region" description="Basic residues" evidence="1">
    <location>
        <begin position="84"/>
        <end position="93"/>
    </location>
</feature>
<keyword evidence="4" id="KW-1185">Reference proteome</keyword>
<dbReference type="InterPro" id="IPR042160">
    <property type="entry name" value="HD-Zip_IV"/>
</dbReference>
<dbReference type="GO" id="GO:0003677">
    <property type="term" value="F:DNA binding"/>
    <property type="evidence" value="ECO:0007669"/>
    <property type="project" value="UniProtKB-KW"/>
</dbReference>
<dbReference type="GO" id="GO:0008289">
    <property type="term" value="F:lipid binding"/>
    <property type="evidence" value="ECO:0007669"/>
    <property type="project" value="InterPro"/>
</dbReference>
<dbReference type="Proteomes" id="UP000436088">
    <property type="component" value="Unassembled WGS sequence"/>
</dbReference>
<dbReference type="SUPFAM" id="SSF55961">
    <property type="entry name" value="Bet v1-like"/>
    <property type="match status" value="1"/>
</dbReference>
<dbReference type="PANTHER" id="PTHR45654">
    <property type="entry name" value="HOMEOBOX-LEUCINE ZIPPER PROTEIN MERISTEM L1"/>
    <property type="match status" value="1"/>
</dbReference>
<dbReference type="PANTHER" id="PTHR45654:SF77">
    <property type="entry name" value="HOMEOBOX-LEUCINE ZIPPER PROTEIN MERISTEM L1"/>
    <property type="match status" value="1"/>
</dbReference>
<protein>
    <submittedName>
        <fullName evidence="3">Homeobox-leucine zipper protein MERISTEM L1</fullName>
    </submittedName>
</protein>
<evidence type="ECO:0000256" key="1">
    <source>
        <dbReference type="SAM" id="MobiDB-lite"/>
    </source>
</evidence>
<proteinExistence type="predicted"/>